<name>A0A3B0W8J3_9ZZZZ</name>
<organism evidence="2">
    <name type="scientific">hydrothermal vent metagenome</name>
    <dbReference type="NCBI Taxonomy" id="652676"/>
    <lineage>
        <taxon>unclassified sequences</taxon>
        <taxon>metagenomes</taxon>
        <taxon>ecological metagenomes</taxon>
    </lineage>
</organism>
<dbReference type="InterPro" id="IPR023885">
    <property type="entry name" value="4Fe4S-binding_SPASM_dom"/>
</dbReference>
<sequence length="170" mass="18867">NMEQVLPLAELLRDQADEFTYNRLAMVGEGANLQSVKPEDYEDFAARYLTSCRHNNVLRPKDNLQNIILHRANQPLFGGCAGYGCGAAFNFFAILPDGEAHACRKLPSYIGNAFKEKISHIYNGEPARRYRQGSEACASCDIRPVCGGCLAVAHGFGLNIFKDKDPYCFL</sequence>
<gene>
    <name evidence="2" type="ORF">MNBD_DELTA03-1274</name>
</gene>
<dbReference type="EMBL" id="UOEX01000313">
    <property type="protein sequence ID" value="VAW39994.1"/>
    <property type="molecule type" value="Genomic_DNA"/>
</dbReference>
<evidence type="ECO:0000313" key="2">
    <source>
        <dbReference type="EMBL" id="VAW39994.1"/>
    </source>
</evidence>
<dbReference type="PANTHER" id="PTHR11228:SF7">
    <property type="entry name" value="PQQA PEPTIDE CYCLASE"/>
    <property type="match status" value="1"/>
</dbReference>
<dbReference type="NCBIfam" id="TIGR04085">
    <property type="entry name" value="rSAM_more_4Fe4S"/>
    <property type="match status" value="1"/>
</dbReference>
<dbReference type="PANTHER" id="PTHR11228">
    <property type="entry name" value="RADICAL SAM DOMAIN PROTEIN"/>
    <property type="match status" value="1"/>
</dbReference>
<protein>
    <submittedName>
        <fullName evidence="2">Radical SAM domain heme biosynthesis protein</fullName>
    </submittedName>
</protein>
<feature type="domain" description="4Fe4S-binding SPASM" evidence="1">
    <location>
        <begin position="85"/>
        <end position="141"/>
    </location>
</feature>
<dbReference type="SUPFAM" id="SSF102114">
    <property type="entry name" value="Radical SAM enzymes"/>
    <property type="match status" value="1"/>
</dbReference>
<dbReference type="Gene3D" id="3.20.20.70">
    <property type="entry name" value="Aldolase class I"/>
    <property type="match status" value="1"/>
</dbReference>
<evidence type="ECO:0000259" key="1">
    <source>
        <dbReference type="Pfam" id="PF13186"/>
    </source>
</evidence>
<proteinExistence type="predicted"/>
<dbReference type="InterPro" id="IPR058240">
    <property type="entry name" value="rSAM_sf"/>
</dbReference>
<reference evidence="2" key="1">
    <citation type="submission" date="2018-06" db="EMBL/GenBank/DDBJ databases">
        <authorList>
            <person name="Zhirakovskaya E."/>
        </authorList>
    </citation>
    <scope>NUCLEOTIDE SEQUENCE</scope>
</reference>
<dbReference type="Pfam" id="PF13186">
    <property type="entry name" value="SPASM"/>
    <property type="match status" value="1"/>
</dbReference>
<dbReference type="InterPro" id="IPR013785">
    <property type="entry name" value="Aldolase_TIM"/>
</dbReference>
<accession>A0A3B0W8J3</accession>
<dbReference type="InterPro" id="IPR050377">
    <property type="entry name" value="Radical_SAM_PqqE_MftC-like"/>
</dbReference>
<feature type="non-terminal residue" evidence="2">
    <location>
        <position position="1"/>
    </location>
</feature>
<dbReference type="AlphaFoldDB" id="A0A3B0W8J3"/>